<evidence type="ECO:0000259" key="6">
    <source>
        <dbReference type="PROSITE" id="PS50217"/>
    </source>
</evidence>
<gene>
    <name evidence="7" type="ORF">LANO_0H18998G</name>
</gene>
<feature type="compositionally biased region" description="Basic and acidic residues" evidence="5">
    <location>
        <begin position="43"/>
        <end position="67"/>
    </location>
</feature>
<dbReference type="AlphaFoldDB" id="A0A1G4KN53"/>
<dbReference type="GO" id="GO:0001228">
    <property type="term" value="F:DNA-binding transcription activator activity, RNA polymerase II-specific"/>
    <property type="evidence" value="ECO:0007669"/>
    <property type="project" value="TreeGrafter"/>
</dbReference>
<evidence type="ECO:0000313" key="7">
    <source>
        <dbReference type="EMBL" id="SCV05961.1"/>
    </source>
</evidence>
<dbReference type="PANTHER" id="PTHR40621">
    <property type="entry name" value="TRANSCRIPTION FACTOR KAPC-RELATED"/>
    <property type="match status" value="1"/>
</dbReference>
<dbReference type="Pfam" id="PF10297">
    <property type="entry name" value="Hap4_Hap_bind"/>
    <property type="match status" value="1"/>
</dbReference>
<protein>
    <submittedName>
        <fullName evidence="7">LANO_0H18998g1_1</fullName>
    </submittedName>
</protein>
<dbReference type="Gene3D" id="1.20.5.170">
    <property type="match status" value="1"/>
</dbReference>
<dbReference type="InterPro" id="IPR046347">
    <property type="entry name" value="bZIP_sf"/>
</dbReference>
<dbReference type="InterPro" id="IPR018287">
    <property type="entry name" value="Hap4_TF_heteromerisation"/>
</dbReference>
<feature type="compositionally biased region" description="Polar residues" evidence="5">
    <location>
        <begin position="11"/>
        <end position="22"/>
    </location>
</feature>
<keyword evidence="2" id="KW-0805">Transcription regulation</keyword>
<dbReference type="SUPFAM" id="SSF57959">
    <property type="entry name" value="Leucine zipper domain"/>
    <property type="match status" value="1"/>
</dbReference>
<name>A0A1G4KN53_9SACH</name>
<dbReference type="CDD" id="cd14688">
    <property type="entry name" value="bZIP_YAP"/>
    <property type="match status" value="1"/>
</dbReference>
<evidence type="ECO:0000256" key="3">
    <source>
        <dbReference type="ARBA" id="ARBA00023163"/>
    </source>
</evidence>
<dbReference type="EMBL" id="LT598447">
    <property type="protein sequence ID" value="SCV05961.1"/>
    <property type="molecule type" value="Genomic_DNA"/>
</dbReference>
<keyword evidence="3" id="KW-0804">Transcription</keyword>
<evidence type="ECO:0000256" key="2">
    <source>
        <dbReference type="ARBA" id="ARBA00023015"/>
    </source>
</evidence>
<comment type="subcellular location">
    <subcellularLocation>
        <location evidence="1">Nucleus</location>
    </subcellularLocation>
</comment>
<organism evidence="7 8">
    <name type="scientific">Lachancea nothofagi CBS 11611</name>
    <dbReference type="NCBI Taxonomy" id="1266666"/>
    <lineage>
        <taxon>Eukaryota</taxon>
        <taxon>Fungi</taxon>
        <taxon>Dikarya</taxon>
        <taxon>Ascomycota</taxon>
        <taxon>Saccharomycotina</taxon>
        <taxon>Saccharomycetes</taxon>
        <taxon>Saccharomycetales</taxon>
        <taxon>Saccharomycetaceae</taxon>
        <taxon>Lachancea</taxon>
    </lineage>
</organism>
<dbReference type="PANTHER" id="PTHR40621:SF6">
    <property type="entry name" value="AP-1-LIKE TRANSCRIPTION FACTOR YAP1-RELATED"/>
    <property type="match status" value="1"/>
</dbReference>
<dbReference type="InterPro" id="IPR004827">
    <property type="entry name" value="bZIP"/>
</dbReference>
<keyword evidence="4" id="KW-0539">Nucleus</keyword>
<evidence type="ECO:0000256" key="5">
    <source>
        <dbReference type="SAM" id="MobiDB-lite"/>
    </source>
</evidence>
<feature type="domain" description="BZIP" evidence="6">
    <location>
        <begin position="52"/>
        <end position="111"/>
    </location>
</feature>
<feature type="region of interest" description="Disordered" evidence="5">
    <location>
        <begin position="1"/>
        <end position="67"/>
    </location>
</feature>
<accession>A0A1G4KN53</accession>
<sequence>MNYSALEPVSAKTNNTATSGVVRTSRKWSLPARTKPGRRPMMHLRERVDSSDEQDSNRKVKNREAQRAYRERQINQVQNLEEQVEKLSQKCDAYKQKLHKQSVDLKRLENEKLLLAHRIEELEQPAQVPRNVAKCVMCTHEFCVCGEVGLEHGLNSQLENSAYITSDLQEQIDKFQPMEAVALPRPRRKRRKPEGCGNFPIFKKLKVPQEEKERASSPASDLNASVDDLNLEVGDQGCGFCSETSTCLCKELETHPITPESTFRHSCQKQSTSLRVITNKN</sequence>
<proteinExistence type="predicted"/>
<dbReference type="OrthoDB" id="2285533at2759"/>
<evidence type="ECO:0000313" key="8">
    <source>
        <dbReference type="Proteomes" id="UP000189911"/>
    </source>
</evidence>
<evidence type="ECO:0000256" key="4">
    <source>
        <dbReference type="ARBA" id="ARBA00023242"/>
    </source>
</evidence>
<dbReference type="PROSITE" id="PS50217">
    <property type="entry name" value="BZIP"/>
    <property type="match status" value="1"/>
</dbReference>
<dbReference type="GO" id="GO:0000976">
    <property type="term" value="F:transcription cis-regulatory region binding"/>
    <property type="evidence" value="ECO:0007669"/>
    <property type="project" value="InterPro"/>
</dbReference>
<dbReference type="GO" id="GO:0090575">
    <property type="term" value="C:RNA polymerase II transcription regulator complex"/>
    <property type="evidence" value="ECO:0007669"/>
    <property type="project" value="TreeGrafter"/>
</dbReference>
<evidence type="ECO:0000256" key="1">
    <source>
        <dbReference type="ARBA" id="ARBA00004123"/>
    </source>
</evidence>
<reference evidence="8" key="1">
    <citation type="submission" date="2016-03" db="EMBL/GenBank/DDBJ databases">
        <authorList>
            <person name="Devillers Hugo."/>
        </authorList>
    </citation>
    <scope>NUCLEOTIDE SEQUENCE [LARGE SCALE GENOMIC DNA]</scope>
</reference>
<dbReference type="PROSITE" id="PS00036">
    <property type="entry name" value="BZIP_BASIC"/>
    <property type="match status" value="1"/>
</dbReference>
<dbReference type="Proteomes" id="UP000189911">
    <property type="component" value="Chromosome H"/>
</dbReference>
<keyword evidence="8" id="KW-1185">Reference proteome</keyword>
<dbReference type="InterPro" id="IPR050936">
    <property type="entry name" value="AP-1-like"/>
</dbReference>